<evidence type="ECO:0008006" key="4">
    <source>
        <dbReference type="Google" id="ProtNLM"/>
    </source>
</evidence>
<protein>
    <recommendedName>
        <fullName evidence="4">Folate-sensitive fragile site protein Fra10Ac1</fullName>
    </recommendedName>
</protein>
<evidence type="ECO:0000313" key="2">
    <source>
        <dbReference type="EMBL" id="KZS92497.1"/>
    </source>
</evidence>
<keyword evidence="3" id="KW-1185">Reference proteome</keyword>
<feature type="compositionally biased region" description="Basic and acidic residues" evidence="1">
    <location>
        <begin position="245"/>
        <end position="256"/>
    </location>
</feature>
<feature type="region of interest" description="Disordered" evidence="1">
    <location>
        <begin position="194"/>
        <end position="256"/>
    </location>
</feature>
<evidence type="ECO:0000256" key="1">
    <source>
        <dbReference type="SAM" id="MobiDB-lite"/>
    </source>
</evidence>
<sequence length="256" mass="29858">MSLYPPRKHVPEFRRTELDVLKSSLKFLRDDDEKELDWDDAIAKKYYSSLFREFAVCDLKHYKSGNIALRWRTEDEVLSGAGESTCGNTRCEHHAPPTQSQPTSYRRWDDDTEPSTSTHKKTKPPKLITLELPFAYEEQGQMLSALVKVVVCSRCRKKIDWKRQHDKQMLATEAPTAGTSPPQDLLETHTPPEATVTENLDDLPKRSTQRSNHRRHEERTKRPNHSRSRSPRARRRRSRSPLYGRAHDIREAWMPS</sequence>
<dbReference type="InterPro" id="IPR019129">
    <property type="entry name" value="Folate-sensitive_fs_Fra10Ac1"/>
</dbReference>
<gene>
    <name evidence="2" type="ORF">SISNIDRAFT_455705</name>
</gene>
<reference evidence="2 3" key="1">
    <citation type="journal article" date="2016" name="Mol. Biol. Evol.">
        <title>Comparative Genomics of Early-Diverging Mushroom-Forming Fungi Provides Insights into the Origins of Lignocellulose Decay Capabilities.</title>
        <authorList>
            <person name="Nagy L.G."/>
            <person name="Riley R."/>
            <person name="Tritt A."/>
            <person name="Adam C."/>
            <person name="Daum C."/>
            <person name="Floudas D."/>
            <person name="Sun H."/>
            <person name="Yadav J.S."/>
            <person name="Pangilinan J."/>
            <person name="Larsson K.H."/>
            <person name="Matsuura K."/>
            <person name="Barry K."/>
            <person name="Labutti K."/>
            <person name="Kuo R."/>
            <person name="Ohm R.A."/>
            <person name="Bhattacharya S.S."/>
            <person name="Shirouzu T."/>
            <person name="Yoshinaga Y."/>
            <person name="Martin F.M."/>
            <person name="Grigoriev I.V."/>
            <person name="Hibbett D.S."/>
        </authorList>
    </citation>
    <scope>NUCLEOTIDE SEQUENCE [LARGE SCALE GENOMIC DNA]</scope>
    <source>
        <strain evidence="2 3">HHB9708</strain>
    </source>
</reference>
<proteinExistence type="predicted"/>
<dbReference type="AlphaFoldDB" id="A0A164TMH7"/>
<dbReference type="Pfam" id="PF09725">
    <property type="entry name" value="Fra10Ac1"/>
    <property type="match status" value="1"/>
</dbReference>
<name>A0A164TMH7_9AGAM</name>
<dbReference type="OrthoDB" id="197967at2759"/>
<dbReference type="Proteomes" id="UP000076722">
    <property type="component" value="Unassembled WGS sequence"/>
</dbReference>
<accession>A0A164TMH7</accession>
<evidence type="ECO:0000313" key="3">
    <source>
        <dbReference type="Proteomes" id="UP000076722"/>
    </source>
</evidence>
<feature type="region of interest" description="Disordered" evidence="1">
    <location>
        <begin position="85"/>
        <end position="124"/>
    </location>
</feature>
<dbReference type="EMBL" id="KV419410">
    <property type="protein sequence ID" value="KZS92497.1"/>
    <property type="molecule type" value="Genomic_DNA"/>
</dbReference>
<feature type="compositionally biased region" description="Basic residues" evidence="1">
    <location>
        <begin position="222"/>
        <end position="239"/>
    </location>
</feature>
<dbReference type="STRING" id="1314777.A0A164TMH7"/>
<organism evidence="2 3">
    <name type="scientific">Sistotremastrum niveocremeum HHB9708</name>
    <dbReference type="NCBI Taxonomy" id="1314777"/>
    <lineage>
        <taxon>Eukaryota</taxon>
        <taxon>Fungi</taxon>
        <taxon>Dikarya</taxon>
        <taxon>Basidiomycota</taxon>
        <taxon>Agaricomycotina</taxon>
        <taxon>Agaricomycetes</taxon>
        <taxon>Sistotremastrales</taxon>
        <taxon>Sistotremastraceae</taxon>
        <taxon>Sertulicium</taxon>
        <taxon>Sertulicium niveocremeum</taxon>
    </lineage>
</organism>